<dbReference type="EMBL" id="LN606600">
    <property type="protein sequence ID" value="CEF40200.1"/>
    <property type="molecule type" value="Genomic_DNA"/>
</dbReference>
<keyword evidence="2" id="KW-1185">Reference proteome</keyword>
<sequence length="79" mass="8030">MSAPTLLKATVSLEWQAKYIRRAASVADALAHFAAGEDTPGLAGDTGIVSGGALFLSSYLGMIADEAESSAGSLKEDAQ</sequence>
<dbReference type="GeneID" id="34781950"/>
<name>A0A0U5EX46_9PROT</name>
<evidence type="ECO:0000313" key="2">
    <source>
        <dbReference type="Proteomes" id="UP000056109"/>
    </source>
</evidence>
<dbReference type="AlphaFoldDB" id="A0A0U5EX46"/>
<dbReference type="KEGG" id="asz:ASN_797"/>
<protein>
    <submittedName>
        <fullName evidence="1">Uncharacterized protein</fullName>
    </submittedName>
</protein>
<dbReference type="PATRIC" id="fig|446692.3.peg.778"/>
<evidence type="ECO:0000313" key="1">
    <source>
        <dbReference type="EMBL" id="CEF40200.1"/>
    </source>
</evidence>
<gene>
    <name evidence="1" type="ORF">ASN_797</name>
</gene>
<dbReference type="RefSeq" id="WP_058987196.1">
    <property type="nucleotide sequence ID" value="NZ_LN606600.1"/>
</dbReference>
<accession>A0A0U5EX46</accession>
<organism evidence="1 2">
    <name type="scientific">Acetobacter senegalensis</name>
    <dbReference type="NCBI Taxonomy" id="446692"/>
    <lineage>
        <taxon>Bacteria</taxon>
        <taxon>Pseudomonadati</taxon>
        <taxon>Pseudomonadota</taxon>
        <taxon>Alphaproteobacteria</taxon>
        <taxon>Acetobacterales</taxon>
        <taxon>Acetobacteraceae</taxon>
        <taxon>Acetobacter</taxon>
    </lineage>
</organism>
<proteinExistence type="predicted"/>
<dbReference type="Proteomes" id="UP000056109">
    <property type="component" value="Chromosome I"/>
</dbReference>
<reference evidence="2" key="1">
    <citation type="submission" date="2014-09" db="EMBL/GenBank/DDBJ databases">
        <authorList>
            <person name="Illeghems K.G."/>
        </authorList>
    </citation>
    <scope>NUCLEOTIDE SEQUENCE [LARGE SCALE GENOMIC DNA]</scope>
    <source>
        <strain evidence="2">108B</strain>
    </source>
</reference>